<dbReference type="Proteomes" id="UP000053477">
    <property type="component" value="Unassembled WGS sequence"/>
</dbReference>
<reference evidence="2 3" key="1">
    <citation type="submission" date="2015-04" db="EMBL/GenBank/DDBJ databases">
        <title>Complete genome sequence of Schizopora paradoxa KUC8140, a cosmopolitan wood degrader in East Asia.</title>
        <authorList>
            <consortium name="DOE Joint Genome Institute"/>
            <person name="Min B."/>
            <person name="Park H."/>
            <person name="Jang Y."/>
            <person name="Kim J.-J."/>
            <person name="Kim K.H."/>
            <person name="Pangilinan J."/>
            <person name="Lipzen A."/>
            <person name="Riley R."/>
            <person name="Grigoriev I.V."/>
            <person name="Spatafora J.W."/>
            <person name="Choi I.-G."/>
        </authorList>
    </citation>
    <scope>NUCLEOTIDE SEQUENCE [LARGE SCALE GENOMIC DNA]</scope>
    <source>
        <strain evidence="2 3">KUC8140</strain>
    </source>
</reference>
<gene>
    <name evidence="2" type="ORF">SCHPADRAFT_315077</name>
</gene>
<sequence>MIGRTPPGQSMTSPQTQARRICWVIATFILLTCYSSQTAKGNEERALKSKIIAHCFQVNLFELFSVLKNPRCLPRSHCFESLNRPCGGKYYQSRIPDRGIDHSKLFNQNRPRDALKTIFLSSVII</sequence>
<evidence type="ECO:0000256" key="1">
    <source>
        <dbReference type="SAM" id="SignalP"/>
    </source>
</evidence>
<dbReference type="EMBL" id="KQ085944">
    <property type="protein sequence ID" value="KLO14365.1"/>
    <property type="molecule type" value="Genomic_DNA"/>
</dbReference>
<proteinExistence type="predicted"/>
<feature type="chain" id="PRO_5005201925" evidence="1">
    <location>
        <begin position="42"/>
        <end position="125"/>
    </location>
</feature>
<protein>
    <submittedName>
        <fullName evidence="2">Uncharacterized protein</fullName>
    </submittedName>
</protein>
<accession>A0A0H2RQW2</accession>
<keyword evidence="3" id="KW-1185">Reference proteome</keyword>
<feature type="signal peptide" evidence="1">
    <location>
        <begin position="1"/>
        <end position="41"/>
    </location>
</feature>
<name>A0A0H2RQW2_9AGAM</name>
<evidence type="ECO:0000313" key="3">
    <source>
        <dbReference type="Proteomes" id="UP000053477"/>
    </source>
</evidence>
<dbReference type="AlphaFoldDB" id="A0A0H2RQW2"/>
<dbReference type="InParanoid" id="A0A0H2RQW2"/>
<keyword evidence="1" id="KW-0732">Signal</keyword>
<organism evidence="2 3">
    <name type="scientific">Schizopora paradoxa</name>
    <dbReference type="NCBI Taxonomy" id="27342"/>
    <lineage>
        <taxon>Eukaryota</taxon>
        <taxon>Fungi</taxon>
        <taxon>Dikarya</taxon>
        <taxon>Basidiomycota</taxon>
        <taxon>Agaricomycotina</taxon>
        <taxon>Agaricomycetes</taxon>
        <taxon>Hymenochaetales</taxon>
        <taxon>Schizoporaceae</taxon>
        <taxon>Schizopora</taxon>
    </lineage>
</organism>
<evidence type="ECO:0000313" key="2">
    <source>
        <dbReference type="EMBL" id="KLO14365.1"/>
    </source>
</evidence>